<evidence type="ECO:0000256" key="3">
    <source>
        <dbReference type="ARBA" id="ARBA00022475"/>
    </source>
</evidence>
<dbReference type="PIRSF" id="PIRSF500217">
    <property type="entry name" value="AlgI"/>
    <property type="match status" value="1"/>
</dbReference>
<dbReference type="GO" id="GO:0042121">
    <property type="term" value="P:alginic acid biosynthetic process"/>
    <property type="evidence" value="ECO:0007669"/>
    <property type="project" value="InterPro"/>
</dbReference>
<keyword evidence="7 9" id="KW-0472">Membrane</keyword>
<keyword evidence="3 9" id="KW-1003">Cell membrane</keyword>
<evidence type="ECO:0000256" key="6">
    <source>
        <dbReference type="ARBA" id="ARBA00022989"/>
    </source>
</evidence>
<evidence type="ECO:0000256" key="10">
    <source>
        <dbReference type="SAM" id="Phobius"/>
    </source>
</evidence>
<gene>
    <name evidence="11" type="ORF">DWY11_00690</name>
</gene>
<dbReference type="AlphaFoldDB" id="A0A3E5EB56"/>
<evidence type="ECO:0000256" key="2">
    <source>
        <dbReference type="ARBA" id="ARBA00010323"/>
    </source>
</evidence>
<accession>A0A3E5EB56</accession>
<dbReference type="GO" id="GO:0005886">
    <property type="term" value="C:plasma membrane"/>
    <property type="evidence" value="ECO:0007669"/>
    <property type="project" value="UniProtKB-SubCell"/>
</dbReference>
<feature type="transmembrane region" description="Helical" evidence="10">
    <location>
        <begin position="382"/>
        <end position="403"/>
    </location>
</feature>
<feature type="transmembrane region" description="Helical" evidence="10">
    <location>
        <begin position="462"/>
        <end position="482"/>
    </location>
</feature>
<feature type="transmembrane region" description="Helical" evidence="10">
    <location>
        <begin position="174"/>
        <end position="196"/>
    </location>
</feature>
<evidence type="ECO:0000313" key="11">
    <source>
        <dbReference type="EMBL" id="RGS19772.1"/>
    </source>
</evidence>
<evidence type="ECO:0000256" key="8">
    <source>
        <dbReference type="ARBA" id="ARBA00023315"/>
    </source>
</evidence>
<dbReference type="PIRSF" id="PIRSF016636">
    <property type="entry name" value="AlgI_DltB"/>
    <property type="match status" value="1"/>
</dbReference>
<organism evidence="11 12">
    <name type="scientific">Segatella copri</name>
    <dbReference type="NCBI Taxonomy" id="165179"/>
    <lineage>
        <taxon>Bacteria</taxon>
        <taxon>Pseudomonadati</taxon>
        <taxon>Bacteroidota</taxon>
        <taxon>Bacteroidia</taxon>
        <taxon>Bacteroidales</taxon>
        <taxon>Prevotellaceae</taxon>
        <taxon>Segatella</taxon>
    </lineage>
</organism>
<keyword evidence="6 10" id="KW-1133">Transmembrane helix</keyword>
<dbReference type="Proteomes" id="UP000283872">
    <property type="component" value="Unassembled WGS sequence"/>
</dbReference>
<feature type="transmembrane region" description="Helical" evidence="10">
    <location>
        <begin position="208"/>
        <end position="225"/>
    </location>
</feature>
<evidence type="ECO:0000256" key="9">
    <source>
        <dbReference type="PIRNR" id="PIRNR016636"/>
    </source>
</evidence>
<comment type="subcellular location">
    <subcellularLocation>
        <location evidence="1">Cell membrane</location>
        <topology evidence="1">Multi-pass membrane protein</topology>
    </subcellularLocation>
</comment>
<feature type="transmembrane region" description="Helical" evidence="10">
    <location>
        <begin position="141"/>
        <end position="162"/>
    </location>
</feature>
<dbReference type="Pfam" id="PF03062">
    <property type="entry name" value="MBOAT"/>
    <property type="match status" value="1"/>
</dbReference>
<dbReference type="InterPro" id="IPR051085">
    <property type="entry name" value="MB_O-acyltransferase"/>
</dbReference>
<dbReference type="GO" id="GO:0016746">
    <property type="term" value="F:acyltransferase activity"/>
    <property type="evidence" value="ECO:0007669"/>
    <property type="project" value="UniProtKB-KW"/>
</dbReference>
<keyword evidence="4 9" id="KW-0808">Transferase</keyword>
<feature type="transmembrane region" description="Helical" evidence="10">
    <location>
        <begin position="353"/>
        <end position="370"/>
    </location>
</feature>
<evidence type="ECO:0000256" key="7">
    <source>
        <dbReference type="ARBA" id="ARBA00023136"/>
    </source>
</evidence>
<protein>
    <submittedName>
        <fullName evidence="11">MBOAT family protein</fullName>
    </submittedName>
</protein>
<dbReference type="PANTHER" id="PTHR13285:SF23">
    <property type="entry name" value="TEICHOIC ACID D-ALANYLTRANSFERASE"/>
    <property type="match status" value="1"/>
</dbReference>
<evidence type="ECO:0000313" key="12">
    <source>
        <dbReference type="Proteomes" id="UP000283872"/>
    </source>
</evidence>
<feature type="transmembrane region" description="Helical" evidence="10">
    <location>
        <begin position="27"/>
        <end position="48"/>
    </location>
</feature>
<feature type="transmembrane region" description="Helical" evidence="10">
    <location>
        <begin position="103"/>
        <end position="121"/>
    </location>
</feature>
<comment type="caution">
    <text evidence="11">The sequence shown here is derived from an EMBL/GenBank/DDBJ whole genome shotgun (WGS) entry which is preliminary data.</text>
</comment>
<dbReference type="InterPro" id="IPR004299">
    <property type="entry name" value="MBOAT_fam"/>
</dbReference>
<dbReference type="InterPro" id="IPR024194">
    <property type="entry name" value="Ac/AlaTfrase_AlgI/DltB"/>
</dbReference>
<sequence length="497" mass="58206">MNYSTFEICALWHWIERLFVYQADSPLMMGSIPFALLFIFFLAIYTLLKSYSRTAMMMYVICFSLFFAYKVNGMVMWMLPLTACINYAVTQEMRLHEGKARKALLTFVVLVDLALLCYFKYTNFIIGDVVNEMFSTNFSLQSIALPVGISFYTFQAISYAVDTYKRKFDMEVTLLEYCFYLTFFPLLMAGPITRAANLIPRLKRNEQASSRMLWTGLFLIMLGLVKKNMLSDYIAQFNNWVFDAPQTFSGFENLAALFGYPVQIFLDFSGYSDMSIGVAAILGFYLPDNFYFPYRSLSVTEFWRRWHISLSFWFRDYVYIPLGGNRKGKVRMYFNNFLTMLVAGLWHGSSWMFVIWGALHGFGLVVHKFFSRQLGISIPRTLAGNSLSWLITYLYICFAWSFFRAKDLGVLRKMYDKVANDFSIDYLVPFFHARPAWTLCIIGVMLSYLFTERQYHRLQARFILLPWVAKLLLFIICLQMVVEVSQESVQPFIYYQF</sequence>
<dbReference type="PANTHER" id="PTHR13285">
    <property type="entry name" value="ACYLTRANSFERASE"/>
    <property type="match status" value="1"/>
</dbReference>
<evidence type="ECO:0000256" key="5">
    <source>
        <dbReference type="ARBA" id="ARBA00022692"/>
    </source>
</evidence>
<evidence type="ECO:0000256" key="1">
    <source>
        <dbReference type="ARBA" id="ARBA00004651"/>
    </source>
</evidence>
<dbReference type="EMBL" id="QRVA01000001">
    <property type="protein sequence ID" value="RGS19772.1"/>
    <property type="molecule type" value="Genomic_DNA"/>
</dbReference>
<dbReference type="InterPro" id="IPR028362">
    <property type="entry name" value="AlgI"/>
</dbReference>
<keyword evidence="5 10" id="KW-0812">Transmembrane</keyword>
<feature type="transmembrane region" description="Helical" evidence="10">
    <location>
        <begin position="330"/>
        <end position="347"/>
    </location>
</feature>
<name>A0A3E5EB56_9BACT</name>
<keyword evidence="8 9" id="KW-0012">Acyltransferase</keyword>
<reference evidence="11 12" key="1">
    <citation type="submission" date="2018-08" db="EMBL/GenBank/DDBJ databases">
        <title>A genome reference for cultivated species of the human gut microbiota.</title>
        <authorList>
            <person name="Zou Y."/>
            <person name="Xue W."/>
            <person name="Luo G."/>
        </authorList>
    </citation>
    <scope>NUCLEOTIDE SEQUENCE [LARGE SCALE GENOMIC DNA]</scope>
    <source>
        <strain evidence="11 12">AF24-12</strain>
    </source>
</reference>
<evidence type="ECO:0000256" key="4">
    <source>
        <dbReference type="ARBA" id="ARBA00022679"/>
    </source>
</evidence>
<comment type="similarity">
    <text evidence="2 9">Belongs to the membrane-bound acyltransferase family.</text>
</comment>
<dbReference type="RefSeq" id="WP_117586242.1">
    <property type="nucleotide sequence ID" value="NZ_QRVA01000001.1"/>
</dbReference>
<proteinExistence type="inferred from homology"/>
<feature type="transmembrane region" description="Helical" evidence="10">
    <location>
        <begin position="431"/>
        <end position="450"/>
    </location>
</feature>